<dbReference type="AlphaFoldDB" id="A0A838XWE2"/>
<sequence>MNNQKNILFSEYDMNGLSLRNRVVMAPMTRNFSPNGVPKDYAPTYYARRAHGGVGLIITEGVEVSHHAASGYPNCPNLESDDAKRMWEKVVNEVHKNNSSIFCQLWHVGGIRKTGMPPNPEVPGFTPSGYVRPGKKVAHEMSHEEIQELINIYSEDTKACEELGFDGVEIHGAHGYLIDQFFWDQINHRDDEYGGNIKNRSRFASEILQAAKSNTSENFKVGIRISQWKQQDYDAKITSEPNELNEFFQILKSSGADFVHCSNRRFWEGEFEPKGLNLAGVAKEATGLPTISVGSVGLDKDFIKLYAGDHQTQTVDLKTLHEKLNKSEFDLIAVGRALLSDPDWANKVQDGLEDQIVPFDKSFVENYV</sequence>
<gene>
    <name evidence="2" type="ORF">H2072_00445</name>
</gene>
<dbReference type="Proteomes" id="UP000551848">
    <property type="component" value="Unassembled WGS sequence"/>
</dbReference>
<evidence type="ECO:0000313" key="2">
    <source>
        <dbReference type="EMBL" id="MBA4692196.1"/>
    </source>
</evidence>
<dbReference type="InterPro" id="IPR001155">
    <property type="entry name" value="OxRdtase_FMN_N"/>
</dbReference>
<evidence type="ECO:0000313" key="3">
    <source>
        <dbReference type="Proteomes" id="UP000551848"/>
    </source>
</evidence>
<dbReference type="InterPro" id="IPR013785">
    <property type="entry name" value="Aldolase_TIM"/>
</dbReference>
<dbReference type="EMBL" id="JACETL010000002">
    <property type="protein sequence ID" value="MBA4692196.1"/>
    <property type="molecule type" value="Genomic_DNA"/>
</dbReference>
<organism evidence="2 3">
    <name type="scientific">SAR86 cluster bacterium</name>
    <dbReference type="NCBI Taxonomy" id="2030880"/>
    <lineage>
        <taxon>Bacteria</taxon>
        <taxon>Pseudomonadati</taxon>
        <taxon>Pseudomonadota</taxon>
        <taxon>Gammaproteobacteria</taxon>
        <taxon>SAR86 cluster</taxon>
    </lineage>
</organism>
<dbReference type="SUPFAM" id="SSF51395">
    <property type="entry name" value="FMN-linked oxidoreductases"/>
    <property type="match status" value="1"/>
</dbReference>
<reference evidence="2 3" key="1">
    <citation type="submission" date="2020-06" db="EMBL/GenBank/DDBJ databases">
        <title>Dysbiosis in marine aquaculture revealed through microbiome analysis: reverse ecology for environmental sustainability.</title>
        <authorList>
            <person name="Haro-Moreno J.M."/>
            <person name="Coutinho F.H."/>
            <person name="Zaragoza-Solas A."/>
            <person name="Picazo A."/>
            <person name="Almagro-Moreno S."/>
            <person name="Lopez-Perez M."/>
        </authorList>
    </citation>
    <scope>NUCLEOTIDE SEQUENCE [LARGE SCALE GENOMIC DNA]</scope>
    <source>
        <strain evidence="2">MCMED-G41</strain>
    </source>
</reference>
<dbReference type="Gene3D" id="3.20.20.70">
    <property type="entry name" value="Aldolase class I"/>
    <property type="match status" value="1"/>
</dbReference>
<proteinExistence type="predicted"/>
<dbReference type="InterPro" id="IPR045247">
    <property type="entry name" value="Oye-like"/>
</dbReference>
<accession>A0A838XWE2</accession>
<dbReference type="PANTHER" id="PTHR22893">
    <property type="entry name" value="NADH OXIDOREDUCTASE-RELATED"/>
    <property type="match status" value="1"/>
</dbReference>
<protein>
    <submittedName>
        <fullName evidence="2">NADH:flavin oxidoreductase</fullName>
    </submittedName>
</protein>
<dbReference type="GO" id="GO:0016491">
    <property type="term" value="F:oxidoreductase activity"/>
    <property type="evidence" value="ECO:0007669"/>
    <property type="project" value="InterPro"/>
</dbReference>
<comment type="caution">
    <text evidence="2">The sequence shown here is derived from an EMBL/GenBank/DDBJ whole genome shotgun (WGS) entry which is preliminary data.</text>
</comment>
<dbReference type="Pfam" id="PF00724">
    <property type="entry name" value="Oxidored_FMN"/>
    <property type="match status" value="1"/>
</dbReference>
<feature type="domain" description="NADH:flavin oxidoreductase/NADH oxidase N-terminal" evidence="1">
    <location>
        <begin position="9"/>
        <end position="355"/>
    </location>
</feature>
<dbReference type="PANTHER" id="PTHR22893:SF55">
    <property type="entry name" value="OXIDOREDUCTASE-RELATED"/>
    <property type="match status" value="1"/>
</dbReference>
<dbReference type="GO" id="GO:0005829">
    <property type="term" value="C:cytosol"/>
    <property type="evidence" value="ECO:0007669"/>
    <property type="project" value="TreeGrafter"/>
</dbReference>
<dbReference type="GO" id="GO:0010181">
    <property type="term" value="F:FMN binding"/>
    <property type="evidence" value="ECO:0007669"/>
    <property type="project" value="InterPro"/>
</dbReference>
<name>A0A838XWE2_9GAMM</name>
<evidence type="ECO:0000259" key="1">
    <source>
        <dbReference type="Pfam" id="PF00724"/>
    </source>
</evidence>
<dbReference type="CDD" id="cd04747">
    <property type="entry name" value="OYE_like_5_FMN"/>
    <property type="match status" value="1"/>
</dbReference>